<reference evidence="1 2" key="1">
    <citation type="submission" date="2011-08" db="EMBL/GenBank/DDBJ databases">
        <authorList>
            <person name="Liu Z.J."/>
            <person name="Shi F.L."/>
            <person name="Lu J.Q."/>
            <person name="Li M."/>
            <person name="Wang Z.L."/>
        </authorList>
    </citation>
    <scope>NUCLEOTIDE SEQUENCE [LARGE SCALE GENOMIC DNA]</scope>
    <source>
        <strain evidence="1 2">USNM 41457</strain>
    </source>
</reference>
<name>J9DMW2_EDHAE</name>
<dbReference type="GO" id="GO:0032040">
    <property type="term" value="C:small-subunit processome"/>
    <property type="evidence" value="ECO:0007669"/>
    <property type="project" value="InterPro"/>
</dbReference>
<comment type="caution">
    <text evidence="1">The sequence shown here is derived from an EMBL/GenBank/DDBJ whole genome shotgun (WGS) entry which is preliminary data.</text>
</comment>
<organism evidence="1 2">
    <name type="scientific">Edhazardia aedis (strain USNM 41457)</name>
    <name type="common">Microsporidian parasite</name>
    <dbReference type="NCBI Taxonomy" id="1003232"/>
    <lineage>
        <taxon>Eukaryota</taxon>
        <taxon>Fungi</taxon>
        <taxon>Fungi incertae sedis</taxon>
        <taxon>Microsporidia</taxon>
        <taxon>Edhazardia</taxon>
    </lineage>
</organism>
<dbReference type="InterPro" id="IPR007144">
    <property type="entry name" value="SSU_processome_Utp11"/>
</dbReference>
<sequence>MTHYNYKEREQKPERLYLGKLEKHKEAVSRLRETGRIKRETKKLKRIVMSQTGKEFFFKMQNARKRENEIIKLDKSLIDNPKWNQIKKKQKATSMLLTTEEKLALNNIDSEICVIKKKMENILLKPITNRIVYDEDGNAITANVDDNIIDFDKNESVHRKYKEYYDNLCKLKLQIKNRETFEYMESE</sequence>
<dbReference type="VEuPathDB" id="MicrosporidiaDB:EDEG_02914"/>
<dbReference type="HOGENOM" id="CLU_1447655_0_0_1"/>
<keyword evidence="2" id="KW-1185">Reference proteome</keyword>
<proteinExistence type="predicted"/>
<dbReference type="EMBL" id="AFBI03000060">
    <property type="protein sequence ID" value="EJW02682.1"/>
    <property type="molecule type" value="Genomic_DNA"/>
</dbReference>
<protein>
    <recommendedName>
        <fullName evidence="3">U3 small nucleolar RNA-associated protein 11</fullName>
    </recommendedName>
</protein>
<gene>
    <name evidence="1" type="ORF">EDEG_02914</name>
</gene>
<evidence type="ECO:0008006" key="3">
    <source>
        <dbReference type="Google" id="ProtNLM"/>
    </source>
</evidence>
<dbReference type="Proteomes" id="UP000003163">
    <property type="component" value="Unassembled WGS sequence"/>
</dbReference>
<evidence type="ECO:0000313" key="1">
    <source>
        <dbReference type="EMBL" id="EJW02682.1"/>
    </source>
</evidence>
<dbReference type="Pfam" id="PF03998">
    <property type="entry name" value="Utp11"/>
    <property type="match status" value="1"/>
</dbReference>
<reference evidence="2" key="2">
    <citation type="submission" date="2015-07" db="EMBL/GenBank/DDBJ databases">
        <title>Contrasting host-pathogen interactions and genome evolution in two generalist and specialist microsporidian pathogens of mosquitoes.</title>
        <authorList>
            <consortium name="The Broad Institute Genomics Platform"/>
            <consortium name="The Broad Institute Genome Sequencing Center for Infectious Disease"/>
            <person name="Cuomo C.A."/>
            <person name="Sanscrainte N.D."/>
            <person name="Goldberg J.M."/>
            <person name="Heiman D."/>
            <person name="Young S."/>
            <person name="Zeng Q."/>
            <person name="Becnel J.J."/>
            <person name="Birren B.W."/>
        </authorList>
    </citation>
    <scope>NUCLEOTIDE SEQUENCE [LARGE SCALE GENOMIC DNA]</scope>
    <source>
        <strain evidence="2">USNM 41457</strain>
    </source>
</reference>
<evidence type="ECO:0000313" key="2">
    <source>
        <dbReference type="Proteomes" id="UP000003163"/>
    </source>
</evidence>
<feature type="non-terminal residue" evidence="1">
    <location>
        <position position="1"/>
    </location>
</feature>
<dbReference type="AlphaFoldDB" id="J9DMW2"/>
<dbReference type="OrthoDB" id="2192991at2759"/>
<dbReference type="GO" id="GO:0006364">
    <property type="term" value="P:rRNA processing"/>
    <property type="evidence" value="ECO:0007669"/>
    <property type="project" value="InterPro"/>
</dbReference>
<accession>J9DMW2</accession>
<dbReference type="InParanoid" id="J9DMW2"/>